<comment type="similarity">
    <text evidence="3 6">Belongs to the NifD/NifK/NifE/NifN family.</text>
</comment>
<dbReference type="GO" id="GO:0016163">
    <property type="term" value="F:nitrogenase activity"/>
    <property type="evidence" value="ECO:0007669"/>
    <property type="project" value="InterPro"/>
</dbReference>
<dbReference type="InterPro" id="IPR000318">
    <property type="entry name" value="Nase_comp1_CS"/>
</dbReference>
<organism evidence="8 9">
    <name type="scientific">Rhodopseudomonas palustris</name>
    <dbReference type="NCBI Taxonomy" id="1076"/>
    <lineage>
        <taxon>Bacteria</taxon>
        <taxon>Pseudomonadati</taxon>
        <taxon>Pseudomonadota</taxon>
        <taxon>Alphaproteobacteria</taxon>
        <taxon>Hyphomicrobiales</taxon>
        <taxon>Nitrobacteraceae</taxon>
        <taxon>Rhodopseudomonas</taxon>
    </lineage>
</organism>
<dbReference type="OrthoDB" id="9800746at2"/>
<evidence type="ECO:0000256" key="1">
    <source>
        <dbReference type="ARBA" id="ARBA00003171"/>
    </source>
</evidence>
<evidence type="ECO:0000256" key="4">
    <source>
        <dbReference type="ARBA" id="ARBA00013282"/>
    </source>
</evidence>
<dbReference type="Gene3D" id="3.40.50.1980">
    <property type="entry name" value="Nitrogenase molybdenum iron protein domain"/>
    <property type="match status" value="3"/>
</dbReference>
<evidence type="ECO:0000256" key="5">
    <source>
        <dbReference type="ARBA" id="ARBA00023231"/>
    </source>
</evidence>
<dbReference type="STRING" id="1421013.GCA_000504425_02300"/>
<dbReference type="EMBL" id="JXXE01000460">
    <property type="protein sequence ID" value="KIZ39149.1"/>
    <property type="molecule type" value="Genomic_DNA"/>
</dbReference>
<dbReference type="CDD" id="cd01966">
    <property type="entry name" value="Nitrogenase_NifN_1"/>
    <property type="match status" value="1"/>
</dbReference>
<gene>
    <name evidence="8" type="ORF">OO17_21340</name>
</gene>
<dbReference type="InterPro" id="IPR000510">
    <property type="entry name" value="Nase/OxRdtase_comp1"/>
</dbReference>
<evidence type="ECO:0000313" key="8">
    <source>
        <dbReference type="EMBL" id="KIZ39149.1"/>
    </source>
</evidence>
<keyword evidence="5 6" id="KW-0535">Nitrogen fixation</keyword>
<dbReference type="Pfam" id="PF00148">
    <property type="entry name" value="Oxidored_nitro"/>
    <property type="match status" value="1"/>
</dbReference>
<accession>A0A0D7EE83</accession>
<dbReference type="InterPro" id="IPR050152">
    <property type="entry name" value="ChlB/BchB/BchZ"/>
</dbReference>
<comment type="pathway">
    <text evidence="2">Cofactor biosynthesis; Fe-Mo cofactor biosynthesis.</text>
</comment>
<dbReference type="NCBIfam" id="TIGR01285">
    <property type="entry name" value="nifN"/>
    <property type="match status" value="1"/>
</dbReference>
<dbReference type="PATRIC" id="fig|1076.23.peg.4985"/>
<dbReference type="UniPathway" id="UPA00782"/>
<name>A0A0D7EE83_RHOPL</name>
<dbReference type="AlphaFoldDB" id="A0A0D7EE83"/>
<dbReference type="InterPro" id="IPR005975">
    <property type="entry name" value="Nase_Mo-Fe_CF"/>
</dbReference>
<comment type="caution">
    <text evidence="8">The sequence shown here is derived from an EMBL/GenBank/DDBJ whole genome shotgun (WGS) entry which is preliminary data.</text>
</comment>
<dbReference type="RefSeq" id="WP_044415350.1">
    <property type="nucleotide sequence ID" value="NZ_JXXE01000460.1"/>
</dbReference>
<proteinExistence type="inferred from homology"/>
<reference evidence="8 9" key="1">
    <citation type="submission" date="2014-11" db="EMBL/GenBank/DDBJ databases">
        <title>Genomics and ecophysiology of heterotrophic nitrogen fixing bacteria isolated from estuarine surface water.</title>
        <authorList>
            <person name="Bentzon-Tilia M."/>
            <person name="Severin I."/>
            <person name="Hansen L.H."/>
            <person name="Riemann L."/>
        </authorList>
    </citation>
    <scope>NUCLEOTIDE SEQUENCE [LARGE SCALE GENOMIC DNA]</scope>
    <source>
        <strain evidence="8 9">BAL398</strain>
    </source>
</reference>
<dbReference type="SUPFAM" id="SSF53807">
    <property type="entry name" value="Helical backbone' metal receptor"/>
    <property type="match status" value="1"/>
</dbReference>
<dbReference type="PANTHER" id="PTHR33712">
    <property type="entry name" value="LIGHT-INDEPENDENT PROTOCHLOROPHYLLIDE REDUCTASE SUBUNIT B"/>
    <property type="match status" value="1"/>
</dbReference>
<dbReference type="PROSITE" id="PS00699">
    <property type="entry name" value="NITROGENASE_1_1"/>
    <property type="match status" value="1"/>
</dbReference>
<comment type="function">
    <text evidence="1">This protein may play a role in the biosynthesis of the prosthetic group of nitrogenase (FeMo cofactor).</text>
</comment>
<dbReference type="Gene3D" id="6.10.250.1090">
    <property type="match status" value="1"/>
</dbReference>
<protein>
    <recommendedName>
        <fullName evidence="4">Nitrogenase iron-molybdenum cofactor biosynthesis protein NifN</fullName>
    </recommendedName>
</protein>
<sequence length="457" mass="48921">MAKIVTSGKACTVNPLRMSQPLGASLAFMGLRNCMPLLHGSQGCTSFGLVLFVRHFRESIPMQTTAMTEVATVLGGFDNVEQAIVNIVNRTKPDIIGICSTGVTEIKGDDLDSFIKQVRERHPELAHVALVPVSTPDFMGAFEDGWSRTVAKMVDLLVAQPAPNASRDRARINVLPGSHLTAGDIDELRDIIEAFGLRPTFLPDISGSLDGHVPDDFTPTTHGGVAVDEIAAMGGAVHTLAIGEQMRAAATALQAKAGVPFTLLRRLTGLAANDEFMAFLARISGRPVPQKYRRQRSQLVDAMLDGHFYFGGKQVAIGAEPDLLLSIGGWLTEMGCQITAAVTTTTSPVLELVPADEVVIGDLEDLESRAEGCDLLLTHAHGRQAAERLGVPLHRIGLPMFDRLGAAHQLAVGYRGTRDLIFAIGNLFIASIREPDIDSWRNPGAMADQGDAAATTH</sequence>
<evidence type="ECO:0000313" key="9">
    <source>
        <dbReference type="Proteomes" id="UP000032515"/>
    </source>
</evidence>
<evidence type="ECO:0000256" key="3">
    <source>
        <dbReference type="ARBA" id="ARBA00011002"/>
    </source>
</evidence>
<evidence type="ECO:0000256" key="6">
    <source>
        <dbReference type="RuleBase" id="RU004021"/>
    </source>
</evidence>
<evidence type="ECO:0000259" key="7">
    <source>
        <dbReference type="Pfam" id="PF00148"/>
    </source>
</evidence>
<feature type="domain" description="Nitrogenase/oxidoreductase component 1" evidence="7">
    <location>
        <begin position="19"/>
        <end position="427"/>
    </location>
</feature>
<dbReference type="Proteomes" id="UP000032515">
    <property type="component" value="Unassembled WGS sequence"/>
</dbReference>
<evidence type="ECO:0000256" key="2">
    <source>
        <dbReference type="ARBA" id="ARBA00005155"/>
    </source>
</evidence>
<dbReference type="PANTHER" id="PTHR33712:SF7">
    <property type="entry name" value="LIGHT-INDEPENDENT PROTOCHLOROPHYLLIDE REDUCTASE SUBUNIT B"/>
    <property type="match status" value="1"/>
</dbReference>
<dbReference type="GO" id="GO:0065003">
    <property type="term" value="P:protein-containing complex assembly"/>
    <property type="evidence" value="ECO:0007669"/>
    <property type="project" value="InterPro"/>
</dbReference>